<keyword evidence="2" id="KW-1064">Adaptive immunity</keyword>
<keyword evidence="1" id="KW-0391">Immunity</keyword>
<organism evidence="5 6">
    <name type="scientific">Copsychus sechellarum</name>
    <dbReference type="NCBI Taxonomy" id="797021"/>
    <lineage>
        <taxon>Eukaryota</taxon>
        <taxon>Metazoa</taxon>
        <taxon>Chordata</taxon>
        <taxon>Craniata</taxon>
        <taxon>Vertebrata</taxon>
        <taxon>Euteleostomi</taxon>
        <taxon>Archelosauria</taxon>
        <taxon>Archosauria</taxon>
        <taxon>Dinosauria</taxon>
        <taxon>Saurischia</taxon>
        <taxon>Theropoda</taxon>
        <taxon>Coelurosauria</taxon>
        <taxon>Aves</taxon>
        <taxon>Neognathae</taxon>
        <taxon>Neoaves</taxon>
        <taxon>Telluraves</taxon>
        <taxon>Australaves</taxon>
        <taxon>Passeriformes</taxon>
        <taxon>Muscicapidae</taxon>
        <taxon>Copsychus</taxon>
    </lineage>
</organism>
<dbReference type="InterPro" id="IPR007110">
    <property type="entry name" value="Ig-like_dom"/>
</dbReference>
<keyword evidence="6" id="KW-1185">Reference proteome</keyword>
<accession>A0A851VWT1</accession>
<feature type="non-terminal residue" evidence="5">
    <location>
        <position position="1"/>
    </location>
</feature>
<dbReference type="PANTHER" id="PTHR23266">
    <property type="entry name" value="IMMUNOGLOBULIN HEAVY CHAIN"/>
    <property type="match status" value="1"/>
</dbReference>
<name>A0A851VWT1_9PASS</name>
<feature type="non-terminal residue" evidence="5">
    <location>
        <position position="63"/>
    </location>
</feature>
<dbReference type="PROSITE" id="PS50835">
    <property type="entry name" value="IG_LIKE"/>
    <property type="match status" value="1"/>
</dbReference>
<dbReference type="EMBL" id="WBNE01001162">
    <property type="protein sequence ID" value="NXD47084.1"/>
    <property type="molecule type" value="Genomic_DNA"/>
</dbReference>
<comment type="caution">
    <text evidence="5">The sequence shown here is derived from an EMBL/GenBank/DDBJ whole genome shotgun (WGS) entry which is preliminary data.</text>
</comment>
<evidence type="ECO:0000313" key="6">
    <source>
        <dbReference type="Proteomes" id="UP000659062"/>
    </source>
</evidence>
<proteinExistence type="predicted"/>
<dbReference type="OrthoDB" id="9426090at2759"/>
<dbReference type="GO" id="GO:0005576">
    <property type="term" value="C:extracellular region"/>
    <property type="evidence" value="ECO:0007669"/>
    <property type="project" value="UniProtKB-ARBA"/>
</dbReference>
<evidence type="ECO:0000256" key="2">
    <source>
        <dbReference type="ARBA" id="ARBA00023130"/>
    </source>
</evidence>
<dbReference type="InterPro" id="IPR013106">
    <property type="entry name" value="Ig_V-set"/>
</dbReference>
<reference evidence="5" key="1">
    <citation type="submission" date="2019-09" db="EMBL/GenBank/DDBJ databases">
        <title>Bird 10,000 Genomes (B10K) Project - Family phase.</title>
        <authorList>
            <person name="Zhang G."/>
        </authorList>
    </citation>
    <scope>NUCLEOTIDE SEQUENCE</scope>
    <source>
        <strain evidence="5">OUT-0061</strain>
        <tissue evidence="5">Blood</tissue>
    </source>
</reference>
<dbReference type="GO" id="GO:0019814">
    <property type="term" value="C:immunoglobulin complex"/>
    <property type="evidence" value="ECO:0007669"/>
    <property type="project" value="UniProtKB-KW"/>
</dbReference>
<dbReference type="Gene3D" id="2.60.40.10">
    <property type="entry name" value="Immunoglobulins"/>
    <property type="match status" value="1"/>
</dbReference>
<dbReference type="Proteomes" id="UP000659062">
    <property type="component" value="Unassembled WGS sequence"/>
</dbReference>
<dbReference type="AlphaFoldDB" id="A0A851VWT1"/>
<dbReference type="GO" id="GO:0002250">
    <property type="term" value="P:adaptive immune response"/>
    <property type="evidence" value="ECO:0007669"/>
    <property type="project" value="UniProtKB-KW"/>
</dbReference>
<evidence type="ECO:0000256" key="3">
    <source>
        <dbReference type="ARBA" id="ARBA00043265"/>
    </source>
</evidence>
<dbReference type="SUPFAM" id="SSF48726">
    <property type="entry name" value="Immunoglobulin"/>
    <property type="match status" value="1"/>
</dbReference>
<dbReference type="InterPro" id="IPR050199">
    <property type="entry name" value="IgHV"/>
</dbReference>
<dbReference type="InterPro" id="IPR013783">
    <property type="entry name" value="Ig-like_fold"/>
</dbReference>
<sequence length="63" mass="6878">QAPGGSLEWVSYISSDSGSIQRYGEAVKGRAQISRDNSRSEASLSLRSLQAQDSPRYFCAVPR</sequence>
<keyword evidence="3" id="KW-1280">Immunoglobulin</keyword>
<protein>
    <submittedName>
        <fullName evidence="5">HV348 protein</fullName>
    </submittedName>
</protein>
<dbReference type="SMART" id="SM00406">
    <property type="entry name" value="IGv"/>
    <property type="match status" value="1"/>
</dbReference>
<evidence type="ECO:0000259" key="4">
    <source>
        <dbReference type="PROSITE" id="PS50835"/>
    </source>
</evidence>
<evidence type="ECO:0000256" key="1">
    <source>
        <dbReference type="ARBA" id="ARBA00022859"/>
    </source>
</evidence>
<gene>
    <name evidence="5" type="primary">Ighv348</name>
    <name evidence="5" type="ORF">COPSEC_R07006</name>
</gene>
<feature type="domain" description="Ig-like" evidence="4">
    <location>
        <begin position="1"/>
        <end position="63"/>
    </location>
</feature>
<dbReference type="InterPro" id="IPR036179">
    <property type="entry name" value="Ig-like_dom_sf"/>
</dbReference>
<evidence type="ECO:0000313" key="5">
    <source>
        <dbReference type="EMBL" id="NXD47084.1"/>
    </source>
</evidence>